<evidence type="ECO:0000313" key="1">
    <source>
        <dbReference type="EMBL" id="KAK4027137.1"/>
    </source>
</evidence>
<protein>
    <submittedName>
        <fullName evidence="1">Uncharacterized protein</fullName>
    </submittedName>
</protein>
<dbReference type="EMBL" id="JAOYFB010000038">
    <property type="protein sequence ID" value="KAK4027137.1"/>
    <property type="molecule type" value="Genomic_DNA"/>
</dbReference>
<dbReference type="SUPFAM" id="SSF46609">
    <property type="entry name" value="Fe,Mn superoxide dismutase (SOD), N-terminal domain"/>
    <property type="match status" value="1"/>
</dbReference>
<organism evidence="1 2">
    <name type="scientific">Daphnia magna</name>
    <dbReference type="NCBI Taxonomy" id="35525"/>
    <lineage>
        <taxon>Eukaryota</taxon>
        <taxon>Metazoa</taxon>
        <taxon>Ecdysozoa</taxon>
        <taxon>Arthropoda</taxon>
        <taxon>Crustacea</taxon>
        <taxon>Branchiopoda</taxon>
        <taxon>Diplostraca</taxon>
        <taxon>Cladocera</taxon>
        <taxon>Anomopoda</taxon>
        <taxon>Daphniidae</taxon>
        <taxon>Daphnia</taxon>
    </lineage>
</organism>
<keyword evidence="2" id="KW-1185">Reference proteome</keyword>
<dbReference type="Proteomes" id="UP001234178">
    <property type="component" value="Unassembled WGS sequence"/>
</dbReference>
<gene>
    <name evidence="1" type="ORF">OUZ56_016152</name>
</gene>
<reference evidence="1 2" key="1">
    <citation type="journal article" date="2023" name="Nucleic Acids Res.">
        <title>The hologenome of Daphnia magna reveals possible DNA methylation and microbiome-mediated evolution of the host genome.</title>
        <authorList>
            <person name="Chaturvedi A."/>
            <person name="Li X."/>
            <person name="Dhandapani V."/>
            <person name="Marshall H."/>
            <person name="Kissane S."/>
            <person name="Cuenca-Cambronero M."/>
            <person name="Asole G."/>
            <person name="Calvet F."/>
            <person name="Ruiz-Romero M."/>
            <person name="Marangio P."/>
            <person name="Guigo R."/>
            <person name="Rago D."/>
            <person name="Mirbahai L."/>
            <person name="Eastwood N."/>
            <person name="Colbourne J.K."/>
            <person name="Zhou J."/>
            <person name="Mallon E."/>
            <person name="Orsini L."/>
        </authorList>
    </citation>
    <scope>NUCLEOTIDE SEQUENCE [LARGE SCALE GENOMIC DNA]</scope>
    <source>
        <strain evidence="1">LRV0_1</strain>
    </source>
</reference>
<evidence type="ECO:0000313" key="2">
    <source>
        <dbReference type="Proteomes" id="UP001234178"/>
    </source>
</evidence>
<sequence length="135" mass="15284">MTEEDCWHQLGGWCHQVQPAEIDKCAESSLKMFCTISQRLSLRCMSIRQEDTLPDLPYDFDELEPVISAEIKKGELLEAINKDYYGSLENMKNIFSSATVAIQGLVGESGASWQEGKFAIPNLEELCERENSVLY</sequence>
<name>A0ABR0APU0_9CRUS</name>
<comment type="caution">
    <text evidence="1">The sequence shown here is derived from an EMBL/GenBank/DDBJ whole genome shotgun (WGS) entry which is preliminary data.</text>
</comment>
<accession>A0ABR0APU0</accession>
<dbReference type="InterPro" id="IPR036324">
    <property type="entry name" value="Mn/Fe_SOD_N_sf"/>
</dbReference>
<proteinExistence type="predicted"/>